<dbReference type="InterPro" id="IPR004143">
    <property type="entry name" value="BPL_LPL_catalytic"/>
</dbReference>
<dbReference type="PROSITE" id="PS51733">
    <property type="entry name" value="BPL_LPL_CATALYTIC"/>
    <property type="match status" value="1"/>
</dbReference>
<dbReference type="Proteomes" id="UP000257323">
    <property type="component" value="Unassembled WGS sequence"/>
</dbReference>
<dbReference type="CDD" id="cd16442">
    <property type="entry name" value="BPL"/>
    <property type="match status" value="1"/>
</dbReference>
<dbReference type="Gene3D" id="3.30.930.10">
    <property type="entry name" value="Bira Bifunctional Protein, Domain 2"/>
    <property type="match status" value="1"/>
</dbReference>
<dbReference type="EMBL" id="QUAH01000001">
    <property type="protein sequence ID" value="RFT16956.1"/>
    <property type="molecule type" value="Genomic_DNA"/>
</dbReference>
<accession>A0A3E2BQP3</accession>
<organism evidence="3 4">
    <name type="scientific">Candidatus Saccharicenans subterraneus</name>
    <dbReference type="NCBI Taxonomy" id="2508984"/>
    <lineage>
        <taxon>Bacteria</taxon>
        <taxon>Candidatus Aminicenantota</taxon>
        <taxon>Candidatus Aminicenantia</taxon>
        <taxon>Candidatus Aminicenantales</taxon>
        <taxon>Candidatus Saccharicenantaceae</taxon>
        <taxon>Candidatus Saccharicenans</taxon>
    </lineage>
</organism>
<dbReference type="GO" id="GO:0005737">
    <property type="term" value="C:cytoplasm"/>
    <property type="evidence" value="ECO:0007669"/>
    <property type="project" value="TreeGrafter"/>
</dbReference>
<dbReference type="NCBIfam" id="TIGR00121">
    <property type="entry name" value="birA_ligase"/>
    <property type="match status" value="1"/>
</dbReference>
<comment type="caution">
    <text evidence="3">The sequence shown here is derived from an EMBL/GenBank/DDBJ whole genome shotgun (WGS) entry which is preliminary data.</text>
</comment>
<gene>
    <name evidence="3" type="ORF">OP8BY_0898</name>
</gene>
<feature type="domain" description="BPL/LPL catalytic" evidence="2">
    <location>
        <begin position="9"/>
        <end position="188"/>
    </location>
</feature>
<proteinExistence type="predicted"/>
<evidence type="ECO:0000313" key="4">
    <source>
        <dbReference type="Proteomes" id="UP000257323"/>
    </source>
</evidence>
<name>A0A3E2BQP3_9BACT</name>
<reference evidence="3 4" key="1">
    <citation type="submission" date="2018-08" db="EMBL/GenBank/DDBJ databases">
        <title>Genome analysis of the thermophilic bacterium of the candidate phylum Aminicenantes from deep subsurface aquifer revealed its physiology and ecological role.</title>
        <authorList>
            <person name="Kadnikov V.V."/>
            <person name="Mardanov A.V."/>
            <person name="Beletsky A.V."/>
            <person name="Karnachuk O.V."/>
            <person name="Ravin N.V."/>
        </authorList>
    </citation>
    <scope>NUCLEOTIDE SEQUENCE [LARGE SCALE GENOMIC DNA]</scope>
    <source>
        <strain evidence="3">BY38</strain>
    </source>
</reference>
<keyword evidence="1 3" id="KW-0436">Ligase</keyword>
<dbReference type="PANTHER" id="PTHR12835">
    <property type="entry name" value="BIOTIN PROTEIN LIGASE"/>
    <property type="match status" value="1"/>
</dbReference>
<evidence type="ECO:0000256" key="1">
    <source>
        <dbReference type="ARBA" id="ARBA00022598"/>
    </source>
</evidence>
<dbReference type="PANTHER" id="PTHR12835:SF5">
    <property type="entry name" value="BIOTIN--PROTEIN LIGASE"/>
    <property type="match status" value="1"/>
</dbReference>
<dbReference type="AlphaFoldDB" id="A0A3E2BQP3"/>
<dbReference type="InterPro" id="IPR004408">
    <property type="entry name" value="Biotin_CoA_COase_ligase"/>
</dbReference>
<dbReference type="Pfam" id="PF03099">
    <property type="entry name" value="BPL_LplA_LipB"/>
    <property type="match status" value="1"/>
</dbReference>
<dbReference type="InterPro" id="IPR045864">
    <property type="entry name" value="aa-tRNA-synth_II/BPL/LPL"/>
</dbReference>
<protein>
    <submittedName>
        <fullName evidence="3">Biotin-protein ligase</fullName>
    </submittedName>
</protein>
<sequence>MPVRLNNFFPGQPLFIFSLAFSTMDIARRLAGLNFPEGTAVMAEEQLAGRGTKGRSWHSARGRGLYVSFILRPSPRSLNLLPAAVGLAAAEAIQRLSGARVSLKWPNDLVVRGQKLGGILCEGSSSAGKNSWTVAGIGINLNHRQADFPRELSGQATSLFILTGKNWKAMELLGQLGSRLKVWYNAVEKGQKDFLLASYLERLSFHPGQKLLLRTGEGELAGQFLGLDEKGGLKLKVGSETRIFYASEIIRVLS</sequence>
<evidence type="ECO:0000259" key="2">
    <source>
        <dbReference type="PROSITE" id="PS51733"/>
    </source>
</evidence>
<evidence type="ECO:0000313" key="3">
    <source>
        <dbReference type="EMBL" id="RFT16956.1"/>
    </source>
</evidence>
<dbReference type="SUPFAM" id="SSF55681">
    <property type="entry name" value="Class II aaRS and biotin synthetases"/>
    <property type="match status" value="1"/>
</dbReference>
<dbReference type="GO" id="GO:0004077">
    <property type="term" value="F:biotin--[biotin carboxyl-carrier protein] ligase activity"/>
    <property type="evidence" value="ECO:0007669"/>
    <property type="project" value="InterPro"/>
</dbReference>